<evidence type="ECO:0000259" key="1">
    <source>
        <dbReference type="Pfam" id="PF01796"/>
    </source>
</evidence>
<dbReference type="AlphaFoldDB" id="W4MB88"/>
<accession>W4MB88</accession>
<keyword evidence="4" id="KW-1185">Reference proteome</keyword>
<dbReference type="EMBL" id="AZHX01000446">
    <property type="protein sequence ID" value="ETX07468.1"/>
    <property type="molecule type" value="Genomic_DNA"/>
</dbReference>
<evidence type="ECO:0000313" key="4">
    <source>
        <dbReference type="Proteomes" id="UP000019140"/>
    </source>
</evidence>
<evidence type="ECO:0008006" key="5">
    <source>
        <dbReference type="Google" id="ProtNLM"/>
    </source>
</evidence>
<dbReference type="InterPro" id="IPR012340">
    <property type="entry name" value="NA-bd_OB-fold"/>
</dbReference>
<organism evidence="3 4">
    <name type="scientific">Candidatus Entotheonella gemina</name>
    <dbReference type="NCBI Taxonomy" id="1429439"/>
    <lineage>
        <taxon>Bacteria</taxon>
        <taxon>Pseudomonadati</taxon>
        <taxon>Nitrospinota/Tectimicrobiota group</taxon>
        <taxon>Candidatus Tectimicrobiota</taxon>
        <taxon>Candidatus Entotheonellia</taxon>
        <taxon>Candidatus Entotheonellales</taxon>
        <taxon>Candidatus Entotheonellaceae</taxon>
        <taxon>Candidatus Entotheonella</taxon>
    </lineage>
</organism>
<dbReference type="InterPro" id="IPR052513">
    <property type="entry name" value="Thioester_dehydratase-like"/>
</dbReference>
<protein>
    <recommendedName>
        <fullName evidence="5">DNA-binding protein</fullName>
    </recommendedName>
</protein>
<dbReference type="Pfam" id="PF12172">
    <property type="entry name" value="zf-ChsH2"/>
    <property type="match status" value="1"/>
</dbReference>
<dbReference type="InterPro" id="IPR002878">
    <property type="entry name" value="ChsH2_C"/>
</dbReference>
<dbReference type="Gene3D" id="6.10.30.10">
    <property type="match status" value="1"/>
</dbReference>
<dbReference type="PANTHER" id="PTHR34075:SF5">
    <property type="entry name" value="BLR3430 PROTEIN"/>
    <property type="match status" value="1"/>
</dbReference>
<feature type="domain" description="ChsH2 C-terminal OB-fold" evidence="1">
    <location>
        <begin position="55"/>
        <end position="121"/>
    </location>
</feature>
<reference evidence="3 4" key="1">
    <citation type="journal article" date="2014" name="Nature">
        <title>An environmental bacterial taxon with a large and distinct metabolic repertoire.</title>
        <authorList>
            <person name="Wilson M.C."/>
            <person name="Mori T."/>
            <person name="Ruckert C."/>
            <person name="Uria A.R."/>
            <person name="Helf M.J."/>
            <person name="Takada K."/>
            <person name="Gernert C."/>
            <person name="Steffens U.A."/>
            <person name="Heycke N."/>
            <person name="Schmitt S."/>
            <person name="Rinke C."/>
            <person name="Helfrich E.J."/>
            <person name="Brachmann A.O."/>
            <person name="Gurgui C."/>
            <person name="Wakimoto T."/>
            <person name="Kracht M."/>
            <person name="Crusemann M."/>
            <person name="Hentschel U."/>
            <person name="Abe I."/>
            <person name="Matsunaga S."/>
            <person name="Kalinowski J."/>
            <person name="Takeyama H."/>
            <person name="Piel J."/>
        </authorList>
    </citation>
    <scope>NUCLEOTIDE SEQUENCE [LARGE SCALE GENOMIC DNA]</scope>
    <source>
        <strain evidence="4">TSY2</strain>
    </source>
</reference>
<proteinExistence type="predicted"/>
<gene>
    <name evidence="3" type="ORF">ETSY2_11040</name>
</gene>
<dbReference type="Pfam" id="PF01796">
    <property type="entry name" value="OB_ChsH2_C"/>
    <property type="match status" value="1"/>
</dbReference>
<evidence type="ECO:0000259" key="2">
    <source>
        <dbReference type="Pfam" id="PF12172"/>
    </source>
</evidence>
<dbReference type="SUPFAM" id="SSF50249">
    <property type="entry name" value="Nucleic acid-binding proteins"/>
    <property type="match status" value="1"/>
</dbReference>
<feature type="domain" description="ChsH2 rubredoxin-like zinc ribbon" evidence="2">
    <location>
        <begin position="18"/>
        <end position="54"/>
    </location>
</feature>
<dbReference type="Proteomes" id="UP000019140">
    <property type="component" value="Unassembled WGS sequence"/>
</dbReference>
<dbReference type="InterPro" id="IPR022002">
    <property type="entry name" value="ChsH2_Znr"/>
</dbReference>
<evidence type="ECO:0000313" key="3">
    <source>
        <dbReference type="EMBL" id="ETX07468.1"/>
    </source>
</evidence>
<dbReference type="PANTHER" id="PTHR34075">
    <property type="entry name" value="BLR3430 PROTEIN"/>
    <property type="match status" value="1"/>
</dbReference>
<comment type="caution">
    <text evidence="3">The sequence shown here is derived from an EMBL/GenBank/DDBJ whole genome shotgun (WGS) entry which is preliminary data.</text>
</comment>
<sequence length="138" mass="15810">MAYDKPIPTPGTNTGPFWEGAKQGKLMLPRCKECNRVHWYPRFICPFCHSMNLEWIEGSGEGTLHTYAVQHMTPPAWQNEAPYVTAYIDLKEGDRMLTILRGVDPTKPETIKIGARCVVEFEAASEDMHIPFWRVVEE</sequence>
<name>W4MB88_9BACT</name>
<dbReference type="HOGENOM" id="CLU_119412_1_2_7"/>